<evidence type="ECO:0000313" key="2">
    <source>
        <dbReference type="EMBL" id="BBO24439.1"/>
    </source>
</evidence>
<dbReference type="InterPro" id="IPR050194">
    <property type="entry name" value="Glycosyltransferase_grp1"/>
</dbReference>
<name>A0A809RAG3_9BACT</name>
<dbReference type="KEGG" id="npy:NPRO_20340"/>
<dbReference type="SUPFAM" id="SSF53756">
    <property type="entry name" value="UDP-Glycosyltransferase/glycogen phosphorylase"/>
    <property type="match status" value="1"/>
</dbReference>
<sequence length="400" mass="44364">MRVAVIAPHYLPGTRAGGPVRSIASLVETLGDEIEFFILTHDHDFGTSEPYPGVVRGQPVRVGKASVVYLSEEDFRPKALEARILASEPDALYLNSFFHPLASIGPVLRRKFGGLHGLPLLIAPRGEFAEEALRIKGRKKSGYLALARVLSLYRDVIWQASSEFEAADIHRVVGREAKVRIAHLPPSLPQEAEEAQGESRRQKSAGSLQLIFVGRFAPMKNVEFALSVLAGVEGKVRFELVGPKETEEYWRLCQDAARRLPLNVQVEFAGALPHDEVLRRLNNSHAFLLPTRGENFGHGILEAMSCGCPVVISQNTQWRDLAPRRAGWDLPLSAPGQFTHALQRLADMESDEWLEWSRGAREYARGRTLDADAVEATRRLFLDAARVAPARRSRGSSEVT</sequence>
<dbReference type="PANTHER" id="PTHR45947">
    <property type="entry name" value="SULFOQUINOVOSYL TRANSFERASE SQD2"/>
    <property type="match status" value="1"/>
</dbReference>
<organism evidence="2 3">
    <name type="scientific">Candidatus Nitrosymbiomonas proteolyticus</name>
    <dbReference type="NCBI Taxonomy" id="2608984"/>
    <lineage>
        <taxon>Bacteria</taxon>
        <taxon>Bacillati</taxon>
        <taxon>Armatimonadota</taxon>
        <taxon>Armatimonadota incertae sedis</taxon>
        <taxon>Candidatus Nitrosymbiomonas</taxon>
    </lineage>
</organism>
<keyword evidence="2" id="KW-0808">Transferase</keyword>
<dbReference type="CDD" id="cd03801">
    <property type="entry name" value="GT4_PimA-like"/>
    <property type="match status" value="1"/>
</dbReference>
<reference evidence="2" key="1">
    <citation type="journal article" name="DNA Res.">
        <title>The physiological potential of anammox bacteria as revealed by their core genome structure.</title>
        <authorList>
            <person name="Okubo T."/>
            <person name="Toyoda A."/>
            <person name="Fukuhara K."/>
            <person name="Uchiyama I."/>
            <person name="Harigaya Y."/>
            <person name="Kuroiwa M."/>
            <person name="Suzuki T."/>
            <person name="Murakami Y."/>
            <person name="Suwa Y."/>
            <person name="Takami H."/>
        </authorList>
    </citation>
    <scope>NUCLEOTIDE SEQUENCE</scope>
    <source>
        <strain evidence="2">317325-2</strain>
    </source>
</reference>
<proteinExistence type="predicted"/>
<dbReference type="PANTHER" id="PTHR45947:SF3">
    <property type="entry name" value="SULFOQUINOVOSYL TRANSFERASE SQD2"/>
    <property type="match status" value="1"/>
</dbReference>
<dbReference type="EMBL" id="AP021858">
    <property type="protein sequence ID" value="BBO24439.1"/>
    <property type="molecule type" value="Genomic_DNA"/>
</dbReference>
<evidence type="ECO:0000259" key="1">
    <source>
        <dbReference type="Pfam" id="PF00534"/>
    </source>
</evidence>
<dbReference type="Gene3D" id="3.40.50.2000">
    <property type="entry name" value="Glycogen Phosphorylase B"/>
    <property type="match status" value="2"/>
</dbReference>
<dbReference type="InterPro" id="IPR001296">
    <property type="entry name" value="Glyco_trans_1"/>
</dbReference>
<protein>
    <submittedName>
        <fullName evidence="2">Glycosyl transferase family 1</fullName>
    </submittedName>
</protein>
<accession>A0A809RAG3</accession>
<feature type="domain" description="Glycosyl transferase family 1" evidence="1">
    <location>
        <begin position="205"/>
        <end position="317"/>
    </location>
</feature>
<dbReference type="AlphaFoldDB" id="A0A809RAG3"/>
<dbReference type="Pfam" id="PF00534">
    <property type="entry name" value="Glycos_transf_1"/>
    <property type="match status" value="1"/>
</dbReference>
<gene>
    <name evidence="2" type="ORF">NPRO_20340</name>
</gene>
<dbReference type="Proteomes" id="UP000662873">
    <property type="component" value="Chromosome"/>
</dbReference>
<evidence type="ECO:0000313" key="3">
    <source>
        <dbReference type="Proteomes" id="UP000662873"/>
    </source>
</evidence>
<dbReference type="GO" id="GO:0016758">
    <property type="term" value="F:hexosyltransferase activity"/>
    <property type="evidence" value="ECO:0007669"/>
    <property type="project" value="TreeGrafter"/>
</dbReference>